<dbReference type="InterPro" id="IPR029063">
    <property type="entry name" value="SAM-dependent_MTases_sf"/>
</dbReference>
<dbReference type="PANTHER" id="PTHR43591">
    <property type="entry name" value="METHYLTRANSFERASE"/>
    <property type="match status" value="1"/>
</dbReference>
<evidence type="ECO:0000259" key="1">
    <source>
        <dbReference type="Pfam" id="PF08241"/>
    </source>
</evidence>
<protein>
    <submittedName>
        <fullName evidence="2">Methyltransferase</fullName>
    </submittedName>
</protein>
<keyword evidence="2" id="KW-0489">Methyltransferase</keyword>
<organism evidence="2 3">
    <name type="scientific">Knoellia flava</name>
    <dbReference type="NCBI Taxonomy" id="913969"/>
    <lineage>
        <taxon>Bacteria</taxon>
        <taxon>Bacillati</taxon>
        <taxon>Actinomycetota</taxon>
        <taxon>Actinomycetes</taxon>
        <taxon>Micrococcales</taxon>
        <taxon>Intrasporangiaceae</taxon>
        <taxon>Knoellia</taxon>
    </lineage>
</organism>
<feature type="domain" description="Methyltransferase type 11" evidence="1">
    <location>
        <begin position="43"/>
        <end position="125"/>
    </location>
</feature>
<dbReference type="RefSeq" id="WP_035947217.1">
    <property type="nucleotide sequence ID" value="NZ_BMEA01000001.1"/>
</dbReference>
<dbReference type="AlphaFoldDB" id="A0A8H9FQB5"/>
<reference evidence="2" key="2">
    <citation type="submission" date="2020-09" db="EMBL/GenBank/DDBJ databases">
        <authorList>
            <person name="Sun Q."/>
            <person name="Zhou Y."/>
        </authorList>
    </citation>
    <scope>NUCLEOTIDE SEQUENCE</scope>
    <source>
        <strain evidence="2">CGMCC 1.10749</strain>
    </source>
</reference>
<evidence type="ECO:0000313" key="2">
    <source>
        <dbReference type="EMBL" id="GGB70853.1"/>
    </source>
</evidence>
<dbReference type="Proteomes" id="UP000628079">
    <property type="component" value="Unassembled WGS sequence"/>
</dbReference>
<sequence length="246" mass="26590">MTDAGGHGGSPSIAQPDYWWYLARTDLLHAALSTYAEGRTTVLDIGSADGPSAGWLHDGTRHLASLDIDPRGLGRNGVCGSALSLPFADSSFDMVSAFDVIEHCDPEADALAEVARVLQPGGTFLMAVPAYQWAWTDFDVANGHFRRYTKRQAVSALERAGFRVERATYGFTSVFPGFLAERLARLLKERKHTSAVDVVEVPRVPRALHHALLAATKVDESLLRRRVDLPFGSSVFVAATKVGGPA</sequence>
<proteinExistence type="predicted"/>
<dbReference type="InterPro" id="IPR013216">
    <property type="entry name" value="Methyltransf_11"/>
</dbReference>
<gene>
    <name evidence="2" type="ORF">GCM10011314_07740</name>
</gene>
<dbReference type="SUPFAM" id="SSF53335">
    <property type="entry name" value="S-adenosyl-L-methionine-dependent methyltransferases"/>
    <property type="match status" value="1"/>
</dbReference>
<dbReference type="EMBL" id="BMEA01000001">
    <property type="protein sequence ID" value="GGB70853.1"/>
    <property type="molecule type" value="Genomic_DNA"/>
</dbReference>
<dbReference type="Gene3D" id="3.40.50.150">
    <property type="entry name" value="Vaccinia Virus protein VP39"/>
    <property type="match status" value="1"/>
</dbReference>
<evidence type="ECO:0000313" key="3">
    <source>
        <dbReference type="Proteomes" id="UP000628079"/>
    </source>
</evidence>
<name>A0A8H9FQB5_9MICO</name>
<keyword evidence="2" id="KW-0808">Transferase</keyword>
<accession>A0A8H9FQB5</accession>
<dbReference type="GO" id="GO:0032259">
    <property type="term" value="P:methylation"/>
    <property type="evidence" value="ECO:0007669"/>
    <property type="project" value="UniProtKB-KW"/>
</dbReference>
<dbReference type="CDD" id="cd02440">
    <property type="entry name" value="AdoMet_MTases"/>
    <property type="match status" value="1"/>
</dbReference>
<dbReference type="GO" id="GO:0008757">
    <property type="term" value="F:S-adenosylmethionine-dependent methyltransferase activity"/>
    <property type="evidence" value="ECO:0007669"/>
    <property type="project" value="InterPro"/>
</dbReference>
<reference evidence="2" key="1">
    <citation type="journal article" date="2014" name="Int. J. Syst. Evol. Microbiol.">
        <title>Complete genome sequence of Corynebacterium casei LMG S-19264T (=DSM 44701T), isolated from a smear-ripened cheese.</title>
        <authorList>
            <consortium name="US DOE Joint Genome Institute (JGI-PGF)"/>
            <person name="Walter F."/>
            <person name="Albersmeier A."/>
            <person name="Kalinowski J."/>
            <person name="Ruckert C."/>
        </authorList>
    </citation>
    <scope>NUCLEOTIDE SEQUENCE</scope>
    <source>
        <strain evidence="2">CGMCC 1.10749</strain>
    </source>
</reference>
<dbReference type="Pfam" id="PF08241">
    <property type="entry name" value="Methyltransf_11"/>
    <property type="match status" value="1"/>
</dbReference>
<comment type="caution">
    <text evidence="2">The sequence shown here is derived from an EMBL/GenBank/DDBJ whole genome shotgun (WGS) entry which is preliminary data.</text>
</comment>